<keyword evidence="3" id="KW-0472">Membrane</keyword>
<keyword evidence="3" id="KW-0812">Transmembrane</keyword>
<evidence type="ECO:0000256" key="3">
    <source>
        <dbReference type="SAM" id="Phobius"/>
    </source>
</evidence>
<dbReference type="AlphaFoldDB" id="A0AAW9Q599"/>
<feature type="transmembrane region" description="Helical" evidence="3">
    <location>
        <begin position="64"/>
        <end position="85"/>
    </location>
</feature>
<dbReference type="PROSITE" id="PS50887">
    <property type="entry name" value="GGDEF"/>
    <property type="match status" value="1"/>
</dbReference>
<comment type="catalytic activity">
    <reaction evidence="2">
        <text>2 GTP = 3',3'-c-di-GMP + 2 diphosphate</text>
        <dbReference type="Rhea" id="RHEA:24898"/>
        <dbReference type="ChEBI" id="CHEBI:33019"/>
        <dbReference type="ChEBI" id="CHEBI:37565"/>
        <dbReference type="ChEBI" id="CHEBI:58805"/>
        <dbReference type="EC" id="2.7.7.65"/>
    </reaction>
</comment>
<dbReference type="InterPro" id="IPR000160">
    <property type="entry name" value="GGDEF_dom"/>
</dbReference>
<feature type="domain" description="GGDEF" evidence="4">
    <location>
        <begin position="248"/>
        <end position="379"/>
    </location>
</feature>
<dbReference type="InterPro" id="IPR029787">
    <property type="entry name" value="Nucleotide_cyclase"/>
</dbReference>
<dbReference type="EC" id="2.7.7.65" evidence="1"/>
<dbReference type="InterPro" id="IPR043128">
    <property type="entry name" value="Rev_trsase/Diguanyl_cyclase"/>
</dbReference>
<name>A0AAW9Q599_9BURK</name>
<dbReference type="SUPFAM" id="SSF55073">
    <property type="entry name" value="Nucleotide cyclase"/>
    <property type="match status" value="1"/>
</dbReference>
<dbReference type="Proteomes" id="UP001336250">
    <property type="component" value="Unassembled WGS sequence"/>
</dbReference>
<dbReference type="CDD" id="cd01949">
    <property type="entry name" value="GGDEF"/>
    <property type="match status" value="1"/>
</dbReference>
<gene>
    <name evidence="5" type="ORF">V4F39_01450</name>
</gene>
<evidence type="ECO:0000256" key="1">
    <source>
        <dbReference type="ARBA" id="ARBA00012528"/>
    </source>
</evidence>
<dbReference type="Gene3D" id="3.30.70.270">
    <property type="match status" value="1"/>
</dbReference>
<accession>A0AAW9Q599</accession>
<dbReference type="PANTHER" id="PTHR45138">
    <property type="entry name" value="REGULATORY COMPONENTS OF SENSORY TRANSDUCTION SYSTEM"/>
    <property type="match status" value="1"/>
</dbReference>
<protein>
    <recommendedName>
        <fullName evidence="1">diguanylate cyclase</fullName>
        <ecNumber evidence="1">2.7.7.65</ecNumber>
    </recommendedName>
</protein>
<feature type="transmembrane region" description="Helical" evidence="3">
    <location>
        <begin position="154"/>
        <end position="175"/>
    </location>
</feature>
<comment type="caution">
    <text evidence="5">The sequence shown here is derived from an EMBL/GenBank/DDBJ whole genome shotgun (WGS) entry which is preliminary data.</text>
</comment>
<dbReference type="GO" id="GO:0052621">
    <property type="term" value="F:diguanylate cyclase activity"/>
    <property type="evidence" value="ECO:0007669"/>
    <property type="project" value="UniProtKB-EC"/>
</dbReference>
<feature type="transmembrane region" description="Helical" evidence="3">
    <location>
        <begin position="97"/>
        <end position="117"/>
    </location>
</feature>
<organism evidence="5 6">
    <name type="scientific">Aquincola agrisoli</name>
    <dbReference type="NCBI Taxonomy" id="3119538"/>
    <lineage>
        <taxon>Bacteria</taxon>
        <taxon>Pseudomonadati</taxon>
        <taxon>Pseudomonadota</taxon>
        <taxon>Betaproteobacteria</taxon>
        <taxon>Burkholderiales</taxon>
        <taxon>Sphaerotilaceae</taxon>
        <taxon>Aquincola</taxon>
    </lineage>
</organism>
<evidence type="ECO:0000259" key="4">
    <source>
        <dbReference type="PROSITE" id="PS50887"/>
    </source>
</evidence>
<dbReference type="RefSeq" id="WP_332287451.1">
    <property type="nucleotide sequence ID" value="NZ_JAZIBG010000008.1"/>
</dbReference>
<dbReference type="FunFam" id="3.30.70.270:FF:000001">
    <property type="entry name" value="Diguanylate cyclase domain protein"/>
    <property type="match status" value="1"/>
</dbReference>
<dbReference type="InterPro" id="IPR050469">
    <property type="entry name" value="Diguanylate_Cyclase"/>
</dbReference>
<sequence length="387" mass="41197">MSIESYAATFSDTVLAVALLWLFSYAARIAVGVRGIRLWGWSHLAYTLGSAIQTTALWPLPVQHAGALLAVAGLGGLAVAMRLFVHQQPLSATERRLLALPLMAAAACVAYGSVAGGTELDSVALAGVEMCVIASFAYHLQALRSAPYHAPAQLMRAGCALLLLLYLADLGTLLVRGSAARLAGDATWIAADLSLWFLLNFSMVMLASFRALEAMRHMAHIDPLTGALNRRGFEAAVATPAEGAPAAAPTGVLVIDVDHFKQVNDRFGHEAGDRVLRSIASTLLSEIRPVDLLARFGGEEFVIVLADCDGEAAFARAEHLRERAKALQFEWLDAHVRITLSVGVASGPASDIERLRQQADEAMYEAKRGGRDRALRHGAAAQARAAA</sequence>
<evidence type="ECO:0000313" key="6">
    <source>
        <dbReference type="Proteomes" id="UP001336250"/>
    </source>
</evidence>
<evidence type="ECO:0000256" key="2">
    <source>
        <dbReference type="ARBA" id="ARBA00034247"/>
    </source>
</evidence>
<dbReference type="EMBL" id="JAZIBG010000008">
    <property type="protein sequence ID" value="MEF7612555.1"/>
    <property type="molecule type" value="Genomic_DNA"/>
</dbReference>
<dbReference type="NCBIfam" id="TIGR00254">
    <property type="entry name" value="GGDEF"/>
    <property type="match status" value="1"/>
</dbReference>
<keyword evidence="5" id="KW-0808">Transferase</keyword>
<dbReference type="Pfam" id="PF00990">
    <property type="entry name" value="GGDEF"/>
    <property type="match status" value="1"/>
</dbReference>
<reference evidence="5 6" key="1">
    <citation type="submission" date="2024-02" db="EMBL/GenBank/DDBJ databases">
        <title>Genome sequence of Aquincola sp. MAHUQ-54.</title>
        <authorList>
            <person name="Huq M.A."/>
        </authorList>
    </citation>
    <scope>NUCLEOTIDE SEQUENCE [LARGE SCALE GENOMIC DNA]</scope>
    <source>
        <strain evidence="5 6">MAHUQ-54</strain>
    </source>
</reference>
<proteinExistence type="predicted"/>
<dbReference type="PANTHER" id="PTHR45138:SF9">
    <property type="entry name" value="DIGUANYLATE CYCLASE DGCM-RELATED"/>
    <property type="match status" value="1"/>
</dbReference>
<feature type="transmembrane region" description="Helical" evidence="3">
    <location>
        <begin position="187"/>
        <end position="209"/>
    </location>
</feature>
<feature type="transmembrane region" description="Helical" evidence="3">
    <location>
        <begin position="38"/>
        <end position="58"/>
    </location>
</feature>
<dbReference type="SMART" id="SM00267">
    <property type="entry name" value="GGDEF"/>
    <property type="match status" value="1"/>
</dbReference>
<keyword evidence="3" id="KW-1133">Transmembrane helix</keyword>
<keyword evidence="6" id="KW-1185">Reference proteome</keyword>
<feature type="transmembrane region" description="Helical" evidence="3">
    <location>
        <begin position="6"/>
        <end position="26"/>
    </location>
</feature>
<keyword evidence="5" id="KW-0548">Nucleotidyltransferase</keyword>
<evidence type="ECO:0000313" key="5">
    <source>
        <dbReference type="EMBL" id="MEF7612555.1"/>
    </source>
</evidence>